<proteinExistence type="predicted"/>
<keyword evidence="2" id="KW-0238">DNA-binding</keyword>
<evidence type="ECO:0000256" key="2">
    <source>
        <dbReference type="ARBA" id="ARBA00023125"/>
    </source>
</evidence>
<evidence type="ECO:0000256" key="1">
    <source>
        <dbReference type="ARBA" id="ARBA00023015"/>
    </source>
</evidence>
<dbReference type="SUPFAM" id="SSF51206">
    <property type="entry name" value="cAMP-binding domain-like"/>
    <property type="match status" value="1"/>
</dbReference>
<protein>
    <submittedName>
        <fullName evidence="5">Transcriptional activatory protein AadR</fullName>
    </submittedName>
</protein>
<dbReference type="Gene3D" id="2.60.120.10">
    <property type="entry name" value="Jelly Rolls"/>
    <property type="match status" value="1"/>
</dbReference>
<dbReference type="InterPro" id="IPR000595">
    <property type="entry name" value="cNMP-bd_dom"/>
</dbReference>
<keyword evidence="6" id="KW-1185">Reference proteome</keyword>
<dbReference type="CDD" id="cd00038">
    <property type="entry name" value="CAP_ED"/>
    <property type="match status" value="1"/>
</dbReference>
<dbReference type="SMART" id="SM00100">
    <property type="entry name" value="cNMP"/>
    <property type="match status" value="1"/>
</dbReference>
<evidence type="ECO:0000256" key="3">
    <source>
        <dbReference type="ARBA" id="ARBA00023163"/>
    </source>
</evidence>
<name>A0ABQ4RTX1_9HYPH</name>
<dbReference type="Pfam" id="PF00027">
    <property type="entry name" value="cNMP_binding"/>
    <property type="match status" value="1"/>
</dbReference>
<dbReference type="Gene3D" id="1.10.10.10">
    <property type="entry name" value="Winged helix-like DNA-binding domain superfamily/Winged helix DNA-binding domain"/>
    <property type="match status" value="1"/>
</dbReference>
<dbReference type="InterPro" id="IPR018490">
    <property type="entry name" value="cNMP-bd_dom_sf"/>
</dbReference>
<organism evidence="5 6">
    <name type="scientific">Methylobacterium iners</name>
    <dbReference type="NCBI Taxonomy" id="418707"/>
    <lineage>
        <taxon>Bacteria</taxon>
        <taxon>Pseudomonadati</taxon>
        <taxon>Pseudomonadota</taxon>
        <taxon>Alphaproteobacteria</taxon>
        <taxon>Hyphomicrobiales</taxon>
        <taxon>Methylobacteriaceae</taxon>
        <taxon>Methylobacterium</taxon>
    </lineage>
</organism>
<evidence type="ECO:0000259" key="4">
    <source>
        <dbReference type="PROSITE" id="PS51063"/>
    </source>
</evidence>
<dbReference type="InterPro" id="IPR014710">
    <property type="entry name" value="RmlC-like_jellyroll"/>
</dbReference>
<reference evidence="5" key="1">
    <citation type="journal article" date="2021" name="Front. Microbiol.">
        <title>Comprehensive Comparative Genomics and Phenotyping of Methylobacterium Species.</title>
        <authorList>
            <person name="Alessa O."/>
            <person name="Ogura Y."/>
            <person name="Fujitani Y."/>
            <person name="Takami H."/>
            <person name="Hayashi T."/>
            <person name="Sahin N."/>
            <person name="Tani A."/>
        </authorList>
    </citation>
    <scope>NUCLEOTIDE SEQUENCE</scope>
    <source>
        <strain evidence="5">DSM 19015</strain>
    </source>
</reference>
<dbReference type="PROSITE" id="PS51063">
    <property type="entry name" value="HTH_CRP_2"/>
    <property type="match status" value="1"/>
</dbReference>
<accession>A0ABQ4RTX1</accession>
<evidence type="ECO:0000313" key="6">
    <source>
        <dbReference type="Proteomes" id="UP001055125"/>
    </source>
</evidence>
<dbReference type="Proteomes" id="UP001055125">
    <property type="component" value="Unassembled WGS sequence"/>
</dbReference>
<dbReference type="InterPro" id="IPR036390">
    <property type="entry name" value="WH_DNA-bd_sf"/>
</dbReference>
<evidence type="ECO:0000313" key="5">
    <source>
        <dbReference type="EMBL" id="GJD93164.1"/>
    </source>
</evidence>
<comment type="caution">
    <text evidence="5">The sequence shown here is derived from an EMBL/GenBank/DDBJ whole genome shotgun (WGS) entry which is preliminary data.</text>
</comment>
<keyword evidence="1" id="KW-0805">Transcription regulation</keyword>
<sequence>MSSSNPLVRKLAGFCGLSDLDQGLLEKITAKPRLVEARTDLIREGDVPDSVFLILEGFACRYKLRASGARHITAYLLPGDLGDVDVGLLPRMDHAIGTLSPCRVVRLDPPVIEDLLQNHPRIARALRIGTLVDEATLREWLVNVGCRSALERIAHLLCELLLRLQVVGLASADSYTMSLTQLDLADTTGLSTVQVNRSLQKLRRQELIELRSKSLRILDLPGLKAVAEFKPNYLHLAECSAA</sequence>
<dbReference type="Pfam" id="PF13545">
    <property type="entry name" value="HTH_Crp_2"/>
    <property type="match status" value="1"/>
</dbReference>
<dbReference type="EMBL" id="BPQP01000005">
    <property type="protein sequence ID" value="GJD93164.1"/>
    <property type="molecule type" value="Genomic_DNA"/>
</dbReference>
<gene>
    <name evidence="5" type="primary">aadR_2</name>
    <name evidence="5" type="ORF">OCOJLMKI_0354</name>
</gene>
<dbReference type="InterPro" id="IPR036388">
    <property type="entry name" value="WH-like_DNA-bd_sf"/>
</dbReference>
<reference evidence="5" key="2">
    <citation type="submission" date="2021-08" db="EMBL/GenBank/DDBJ databases">
        <authorList>
            <person name="Tani A."/>
            <person name="Ola A."/>
            <person name="Ogura Y."/>
            <person name="Katsura K."/>
            <person name="Hayashi T."/>
        </authorList>
    </citation>
    <scope>NUCLEOTIDE SEQUENCE</scope>
    <source>
        <strain evidence="5">DSM 19015</strain>
    </source>
</reference>
<feature type="domain" description="HTH crp-type" evidence="4">
    <location>
        <begin position="147"/>
        <end position="221"/>
    </location>
</feature>
<dbReference type="SUPFAM" id="SSF46785">
    <property type="entry name" value="Winged helix' DNA-binding domain"/>
    <property type="match status" value="1"/>
</dbReference>
<dbReference type="SMART" id="SM00419">
    <property type="entry name" value="HTH_CRP"/>
    <property type="match status" value="1"/>
</dbReference>
<dbReference type="InterPro" id="IPR012318">
    <property type="entry name" value="HTH_CRP"/>
</dbReference>
<keyword evidence="3" id="KW-0804">Transcription</keyword>